<keyword evidence="7" id="KW-0446">Lipid-binding</keyword>
<gene>
    <name evidence="10" type="primary">Pfn4</name>
    <name evidence="10" type="ORF">ZAPATR_R00556</name>
</gene>
<dbReference type="GO" id="GO:0030154">
    <property type="term" value="P:cell differentiation"/>
    <property type="evidence" value="ECO:0007669"/>
    <property type="project" value="UniProtKB-KW"/>
</dbReference>
<dbReference type="GO" id="GO:0008289">
    <property type="term" value="F:lipid binding"/>
    <property type="evidence" value="ECO:0007669"/>
    <property type="project" value="UniProtKB-KW"/>
</dbReference>
<comment type="subcellular location">
    <subcellularLocation>
        <location evidence="1">Cytoplasm</location>
    </subcellularLocation>
</comment>
<keyword evidence="11" id="KW-1185">Reference proteome</keyword>
<proteinExistence type="inferred from homology"/>
<sequence>MNQLQALLNDSLIRTKHVENAAVINVKERKVCASTFGFNVPPENALNLIDTFHKNLPQVRKGGLYFKEKYYKCVRADEHSIYLKNVHGGLIVAKTKTFILVATYGVGMYPSVCVEAVEKLADYFREKGS</sequence>
<comment type="function">
    <text evidence="8">Involved in male fertility. Required for manchette development and acrosome biogenesis during spermiogenesis. Binds in vitro to phospholipids, including phosphatidylinositol 3-phosphate (PtdIns(3)P), phosphatidylinositol 4,5-bisphosphate (PtdIns(4,5)P2), phosphatidylinositol 4-phosphate (PtdIns(4)P) and phosphatidic acid (PA). Contrary to other profilin family members, does not bind to actin in vitro.</text>
</comment>
<keyword evidence="5" id="KW-0221">Differentiation</keyword>
<evidence type="ECO:0000313" key="10">
    <source>
        <dbReference type="EMBL" id="NXT77149.1"/>
    </source>
</evidence>
<evidence type="ECO:0000256" key="9">
    <source>
        <dbReference type="RuleBase" id="RU003909"/>
    </source>
</evidence>
<evidence type="ECO:0000256" key="5">
    <source>
        <dbReference type="ARBA" id="ARBA00022782"/>
    </source>
</evidence>
<evidence type="ECO:0000256" key="1">
    <source>
        <dbReference type="ARBA" id="ARBA00004496"/>
    </source>
</evidence>
<dbReference type="FunFam" id="3.30.450.30:FF:000007">
    <property type="entry name" value="Profilin"/>
    <property type="match status" value="1"/>
</dbReference>
<evidence type="ECO:0000256" key="7">
    <source>
        <dbReference type="ARBA" id="ARBA00023121"/>
    </source>
</evidence>
<dbReference type="GO" id="GO:0005938">
    <property type="term" value="C:cell cortex"/>
    <property type="evidence" value="ECO:0007669"/>
    <property type="project" value="TreeGrafter"/>
</dbReference>
<dbReference type="AlphaFoldDB" id="A0A7L3FAB3"/>
<evidence type="ECO:0000256" key="3">
    <source>
        <dbReference type="ARBA" id="ARBA00022473"/>
    </source>
</evidence>
<evidence type="ECO:0000256" key="4">
    <source>
        <dbReference type="ARBA" id="ARBA00022490"/>
    </source>
</evidence>
<dbReference type="Pfam" id="PF00235">
    <property type="entry name" value="Profilin"/>
    <property type="match status" value="1"/>
</dbReference>
<protein>
    <recommendedName>
        <fullName evidence="9">Profilin</fullName>
    </recommendedName>
</protein>
<dbReference type="PANTHER" id="PTHR11604:SF2">
    <property type="entry name" value="PROFILIN-4"/>
    <property type="match status" value="1"/>
</dbReference>
<feature type="non-terminal residue" evidence="10">
    <location>
        <position position="1"/>
    </location>
</feature>
<keyword evidence="6" id="KW-0744">Spermatogenesis</keyword>
<dbReference type="InterPro" id="IPR036140">
    <property type="entry name" value="PFN_sf"/>
</dbReference>
<dbReference type="SUPFAM" id="SSF55770">
    <property type="entry name" value="Profilin (actin-binding protein)"/>
    <property type="match status" value="1"/>
</dbReference>
<evidence type="ECO:0000256" key="6">
    <source>
        <dbReference type="ARBA" id="ARBA00022871"/>
    </source>
</evidence>
<dbReference type="InterPro" id="IPR048278">
    <property type="entry name" value="PFN"/>
</dbReference>
<keyword evidence="3" id="KW-0217">Developmental protein</keyword>
<dbReference type="GO" id="GO:0003785">
    <property type="term" value="F:actin monomer binding"/>
    <property type="evidence" value="ECO:0007669"/>
    <property type="project" value="TreeGrafter"/>
</dbReference>
<dbReference type="PANTHER" id="PTHR11604">
    <property type="entry name" value="PROFILIN"/>
    <property type="match status" value="1"/>
</dbReference>
<feature type="non-terminal residue" evidence="10">
    <location>
        <position position="129"/>
    </location>
</feature>
<evidence type="ECO:0000256" key="2">
    <source>
        <dbReference type="ARBA" id="ARBA00010058"/>
    </source>
</evidence>
<evidence type="ECO:0000256" key="8">
    <source>
        <dbReference type="ARBA" id="ARBA00059169"/>
    </source>
</evidence>
<dbReference type="InterPro" id="IPR005455">
    <property type="entry name" value="PFN_euk"/>
</dbReference>
<dbReference type="EMBL" id="VZTU01010754">
    <property type="protein sequence ID" value="NXT77149.1"/>
    <property type="molecule type" value="Genomic_DNA"/>
</dbReference>
<accession>A0A7L3FAB3</accession>
<comment type="caution">
    <text evidence="10">The sequence shown here is derived from an EMBL/GenBank/DDBJ whole genome shotgun (WGS) entry which is preliminary data.</text>
</comment>
<comment type="similarity">
    <text evidence="2 9">Belongs to the profilin family.</text>
</comment>
<name>A0A7L3FAB3_9GRUI</name>
<reference evidence="10 11" key="1">
    <citation type="submission" date="2019-09" db="EMBL/GenBank/DDBJ databases">
        <title>Bird 10,000 Genomes (B10K) Project - Family phase.</title>
        <authorList>
            <person name="Zhang G."/>
        </authorList>
    </citation>
    <scope>NUCLEOTIDE SEQUENCE [LARGE SCALE GENOMIC DNA]</scope>
    <source>
        <strain evidence="10">B10K-DU-011-47</strain>
        <tissue evidence="10">Mixed tissue sample</tissue>
    </source>
</reference>
<dbReference type="Proteomes" id="UP000557426">
    <property type="component" value="Unassembled WGS sequence"/>
</dbReference>
<dbReference type="CDD" id="cd00148">
    <property type="entry name" value="PROF"/>
    <property type="match status" value="1"/>
</dbReference>
<keyword evidence="9" id="KW-0009">Actin-binding</keyword>
<dbReference type="GO" id="GO:0007283">
    <property type="term" value="P:spermatogenesis"/>
    <property type="evidence" value="ECO:0007669"/>
    <property type="project" value="UniProtKB-KW"/>
</dbReference>
<evidence type="ECO:0000313" key="11">
    <source>
        <dbReference type="Proteomes" id="UP000557426"/>
    </source>
</evidence>
<dbReference type="SMART" id="SM00392">
    <property type="entry name" value="PROF"/>
    <property type="match status" value="1"/>
</dbReference>
<keyword evidence="4" id="KW-0963">Cytoplasm</keyword>
<organism evidence="10 11">
    <name type="scientific">Zapornia atra</name>
    <name type="common">Henderson crake</name>
    <dbReference type="NCBI Taxonomy" id="2585822"/>
    <lineage>
        <taxon>Eukaryota</taxon>
        <taxon>Metazoa</taxon>
        <taxon>Chordata</taxon>
        <taxon>Craniata</taxon>
        <taxon>Vertebrata</taxon>
        <taxon>Euteleostomi</taxon>
        <taxon>Archelosauria</taxon>
        <taxon>Archosauria</taxon>
        <taxon>Dinosauria</taxon>
        <taxon>Saurischia</taxon>
        <taxon>Theropoda</taxon>
        <taxon>Coelurosauria</taxon>
        <taxon>Aves</taxon>
        <taxon>Neognathae</taxon>
        <taxon>Neoaves</taxon>
        <taxon>Gruiformes</taxon>
        <taxon>Rallidae</taxon>
        <taxon>Zapornia</taxon>
    </lineage>
</organism>
<dbReference type="Gene3D" id="3.30.450.30">
    <property type="entry name" value="Dynein light chain 2a, cytoplasmic"/>
    <property type="match status" value="1"/>
</dbReference>